<dbReference type="EMBL" id="MNCJ02000319">
    <property type="protein sequence ID" value="KAF5810692.1"/>
    <property type="molecule type" value="Genomic_DNA"/>
</dbReference>
<reference evidence="2" key="2">
    <citation type="submission" date="2020-06" db="EMBL/GenBank/DDBJ databases">
        <title>Helianthus annuus Genome sequencing and assembly Release 2.</title>
        <authorList>
            <person name="Gouzy J."/>
            <person name="Langlade N."/>
            <person name="Munos S."/>
        </authorList>
    </citation>
    <scope>NUCLEOTIDE SEQUENCE</scope>
    <source>
        <tissue evidence="2">Leaves</tissue>
    </source>
</reference>
<accession>A0A9K3J9B1</accession>
<keyword evidence="1" id="KW-0472">Membrane</keyword>
<gene>
    <name evidence="2" type="ORF">HanXRQr2_Chr04g0172621</name>
</gene>
<feature type="transmembrane region" description="Helical" evidence="1">
    <location>
        <begin position="58"/>
        <end position="77"/>
    </location>
</feature>
<protein>
    <submittedName>
        <fullName evidence="2">Uncharacterized protein</fullName>
    </submittedName>
</protein>
<proteinExistence type="predicted"/>
<reference evidence="2" key="1">
    <citation type="journal article" date="2017" name="Nature">
        <title>The sunflower genome provides insights into oil metabolism, flowering and Asterid evolution.</title>
        <authorList>
            <person name="Badouin H."/>
            <person name="Gouzy J."/>
            <person name="Grassa C.J."/>
            <person name="Murat F."/>
            <person name="Staton S.E."/>
            <person name="Cottret L."/>
            <person name="Lelandais-Briere C."/>
            <person name="Owens G.L."/>
            <person name="Carrere S."/>
            <person name="Mayjonade B."/>
            <person name="Legrand L."/>
            <person name="Gill N."/>
            <person name="Kane N.C."/>
            <person name="Bowers J.E."/>
            <person name="Hubner S."/>
            <person name="Bellec A."/>
            <person name="Berard A."/>
            <person name="Berges H."/>
            <person name="Blanchet N."/>
            <person name="Boniface M.C."/>
            <person name="Brunel D."/>
            <person name="Catrice O."/>
            <person name="Chaidir N."/>
            <person name="Claudel C."/>
            <person name="Donnadieu C."/>
            <person name="Faraut T."/>
            <person name="Fievet G."/>
            <person name="Helmstetter N."/>
            <person name="King M."/>
            <person name="Knapp S.J."/>
            <person name="Lai Z."/>
            <person name="Le Paslier M.C."/>
            <person name="Lippi Y."/>
            <person name="Lorenzon L."/>
            <person name="Mandel J.R."/>
            <person name="Marage G."/>
            <person name="Marchand G."/>
            <person name="Marquand E."/>
            <person name="Bret-Mestries E."/>
            <person name="Morien E."/>
            <person name="Nambeesan S."/>
            <person name="Nguyen T."/>
            <person name="Pegot-Espagnet P."/>
            <person name="Pouilly N."/>
            <person name="Raftis F."/>
            <person name="Sallet E."/>
            <person name="Schiex T."/>
            <person name="Thomas J."/>
            <person name="Vandecasteele C."/>
            <person name="Vares D."/>
            <person name="Vear F."/>
            <person name="Vautrin S."/>
            <person name="Crespi M."/>
            <person name="Mangin B."/>
            <person name="Burke J.M."/>
            <person name="Salse J."/>
            <person name="Munos S."/>
            <person name="Vincourt P."/>
            <person name="Rieseberg L.H."/>
            <person name="Langlade N.B."/>
        </authorList>
    </citation>
    <scope>NUCLEOTIDE SEQUENCE</scope>
    <source>
        <tissue evidence="2">Leaves</tissue>
    </source>
</reference>
<dbReference type="Gramene" id="mRNA:HanXRQr2_Chr04g0172621">
    <property type="protein sequence ID" value="mRNA:HanXRQr2_Chr04g0172621"/>
    <property type="gene ID" value="HanXRQr2_Chr04g0172621"/>
</dbReference>
<organism evidence="2 3">
    <name type="scientific">Helianthus annuus</name>
    <name type="common">Common sunflower</name>
    <dbReference type="NCBI Taxonomy" id="4232"/>
    <lineage>
        <taxon>Eukaryota</taxon>
        <taxon>Viridiplantae</taxon>
        <taxon>Streptophyta</taxon>
        <taxon>Embryophyta</taxon>
        <taxon>Tracheophyta</taxon>
        <taxon>Spermatophyta</taxon>
        <taxon>Magnoliopsida</taxon>
        <taxon>eudicotyledons</taxon>
        <taxon>Gunneridae</taxon>
        <taxon>Pentapetalae</taxon>
        <taxon>asterids</taxon>
        <taxon>campanulids</taxon>
        <taxon>Asterales</taxon>
        <taxon>Asteraceae</taxon>
        <taxon>Asteroideae</taxon>
        <taxon>Heliantheae alliance</taxon>
        <taxon>Heliantheae</taxon>
        <taxon>Helianthus</taxon>
    </lineage>
</organism>
<name>A0A9K3J9B1_HELAN</name>
<comment type="caution">
    <text evidence="2">The sequence shown here is derived from an EMBL/GenBank/DDBJ whole genome shotgun (WGS) entry which is preliminary data.</text>
</comment>
<evidence type="ECO:0000313" key="2">
    <source>
        <dbReference type="EMBL" id="KAF5810692.1"/>
    </source>
</evidence>
<evidence type="ECO:0000256" key="1">
    <source>
        <dbReference type="SAM" id="Phobius"/>
    </source>
</evidence>
<keyword evidence="3" id="KW-1185">Reference proteome</keyword>
<dbReference type="AlphaFoldDB" id="A0A9K3J9B1"/>
<dbReference type="Proteomes" id="UP000215914">
    <property type="component" value="Unassembled WGS sequence"/>
</dbReference>
<sequence>MSKARMQSGLCRDCRKQVYLGFLRDIWTDPVLYPSLTKSWCLTWLFGTSNPTNIKVRMLILGLRFVGLQVILVLLCITDEP</sequence>
<evidence type="ECO:0000313" key="3">
    <source>
        <dbReference type="Proteomes" id="UP000215914"/>
    </source>
</evidence>
<keyword evidence="1" id="KW-0812">Transmembrane</keyword>
<keyword evidence="1" id="KW-1133">Transmembrane helix</keyword>